<sequence length="383" mass="41259">MTSARVSMSTCMITGHSLRAFRQSSRQTLSGRSSRAPIIWSHSRSFQPLPLRSNLTNNLGVKSQWKTSFSTSALRLGETKDGSASPAAVTPGTDGKDPNSLTKSIKSKLAHEQIYNIPNLLTFSRLISTPILGWLIVNDHPLYAFSLFAYAGTSDLLDGWIARKWKLQTVVGSVVDPMADKALMITVVTCLAINGSLSLPLATLILGRDVSLAIAAIYYRYASLPAPKTLARYWDFSLPSAEVHPTTISKLNTFLQLILIGSTMCVSLLQDPAALDAAASVVSAPLLGARDLLGGLDGVEMAVKGMSGVVAATTVYSGLSYAWLKDAVTILGEDEKLKKKQGFRGRMIIAGTFGSVVLVAAGLWWKELEKRKALEVTEKKNGK</sequence>
<evidence type="ECO:0000256" key="2">
    <source>
        <dbReference type="ARBA" id="ARBA00022516"/>
    </source>
</evidence>
<dbReference type="GO" id="GO:0032049">
    <property type="term" value="P:cardiolipin biosynthetic process"/>
    <property type="evidence" value="ECO:0007669"/>
    <property type="project" value="TreeGrafter"/>
</dbReference>
<dbReference type="PROSITE" id="PS00379">
    <property type="entry name" value="CDP_ALCOHOL_P_TRANSF"/>
    <property type="match status" value="1"/>
</dbReference>
<dbReference type="Proteomes" id="UP001152607">
    <property type="component" value="Unassembled WGS sequence"/>
</dbReference>
<organism evidence="13 14">
    <name type="scientific">Periconia digitata</name>
    <dbReference type="NCBI Taxonomy" id="1303443"/>
    <lineage>
        <taxon>Eukaryota</taxon>
        <taxon>Fungi</taxon>
        <taxon>Dikarya</taxon>
        <taxon>Ascomycota</taxon>
        <taxon>Pezizomycotina</taxon>
        <taxon>Dothideomycetes</taxon>
        <taxon>Pleosporomycetidae</taxon>
        <taxon>Pleosporales</taxon>
        <taxon>Massarineae</taxon>
        <taxon>Periconiaceae</taxon>
        <taxon>Periconia</taxon>
    </lineage>
</organism>
<feature type="region of interest" description="Disordered" evidence="11">
    <location>
        <begin position="77"/>
        <end position="100"/>
    </location>
</feature>
<name>A0A9W4XLX1_9PLEO</name>
<dbReference type="EMBL" id="CAOQHR010000004">
    <property type="protein sequence ID" value="CAI6333350.1"/>
    <property type="molecule type" value="Genomic_DNA"/>
</dbReference>
<keyword evidence="14" id="KW-1185">Reference proteome</keyword>
<keyword evidence="4 12" id="KW-0812">Transmembrane</keyword>
<evidence type="ECO:0008006" key="15">
    <source>
        <dbReference type="Google" id="ProtNLM"/>
    </source>
</evidence>
<evidence type="ECO:0000256" key="10">
    <source>
        <dbReference type="RuleBase" id="RU003750"/>
    </source>
</evidence>
<reference evidence="13" key="1">
    <citation type="submission" date="2023-01" db="EMBL/GenBank/DDBJ databases">
        <authorList>
            <person name="Van Ghelder C."/>
            <person name="Rancurel C."/>
        </authorList>
    </citation>
    <scope>NUCLEOTIDE SEQUENCE</scope>
    <source>
        <strain evidence="13">CNCM I-4278</strain>
    </source>
</reference>
<comment type="caution">
    <text evidence="13">The sequence shown here is derived from an EMBL/GenBank/DDBJ whole genome shotgun (WGS) entry which is preliminary data.</text>
</comment>
<evidence type="ECO:0000256" key="3">
    <source>
        <dbReference type="ARBA" id="ARBA00022679"/>
    </source>
</evidence>
<evidence type="ECO:0000256" key="7">
    <source>
        <dbReference type="ARBA" id="ARBA00023136"/>
    </source>
</evidence>
<evidence type="ECO:0000256" key="11">
    <source>
        <dbReference type="SAM" id="MobiDB-lite"/>
    </source>
</evidence>
<evidence type="ECO:0000313" key="13">
    <source>
        <dbReference type="EMBL" id="CAI6333350.1"/>
    </source>
</evidence>
<dbReference type="InterPro" id="IPR048254">
    <property type="entry name" value="CDP_ALCOHOL_P_TRANSF_CS"/>
</dbReference>
<evidence type="ECO:0000256" key="6">
    <source>
        <dbReference type="ARBA" id="ARBA00023098"/>
    </source>
</evidence>
<proteinExistence type="inferred from homology"/>
<protein>
    <recommendedName>
        <fullName evidence="15">Cardiolipin synthetase</fullName>
    </recommendedName>
</protein>
<evidence type="ECO:0000256" key="9">
    <source>
        <dbReference type="ARBA" id="ARBA00023264"/>
    </source>
</evidence>
<feature type="transmembrane region" description="Helical" evidence="12">
    <location>
        <begin position="182"/>
        <end position="199"/>
    </location>
</feature>
<dbReference type="FunFam" id="1.20.120.1760:FF:000017">
    <property type="entry name" value="Phosphatidyl synthase"/>
    <property type="match status" value="1"/>
</dbReference>
<keyword evidence="3 10" id="KW-0808">Transferase</keyword>
<keyword evidence="2" id="KW-0444">Lipid biosynthesis</keyword>
<dbReference type="PANTHER" id="PTHR14269:SF60">
    <property type="entry name" value="CARDIOLIPIN SYNTHASE (CMP-FORMING)"/>
    <property type="match status" value="1"/>
</dbReference>
<evidence type="ECO:0000256" key="4">
    <source>
        <dbReference type="ARBA" id="ARBA00022692"/>
    </source>
</evidence>
<accession>A0A9W4XLX1</accession>
<dbReference type="OrthoDB" id="10020554at2759"/>
<dbReference type="GO" id="GO:0005739">
    <property type="term" value="C:mitochondrion"/>
    <property type="evidence" value="ECO:0007669"/>
    <property type="project" value="TreeGrafter"/>
</dbReference>
<gene>
    <name evidence="13" type="ORF">PDIGIT_LOCUS6388</name>
</gene>
<dbReference type="InterPro" id="IPR050324">
    <property type="entry name" value="CDP-alcohol_PTase-I"/>
</dbReference>
<dbReference type="GO" id="GO:0043337">
    <property type="term" value="F:cardiolipin synthase (CMP-forming)"/>
    <property type="evidence" value="ECO:0007669"/>
    <property type="project" value="TreeGrafter"/>
</dbReference>
<dbReference type="GO" id="GO:0016020">
    <property type="term" value="C:membrane"/>
    <property type="evidence" value="ECO:0007669"/>
    <property type="project" value="UniProtKB-SubCell"/>
</dbReference>
<keyword evidence="8" id="KW-0594">Phospholipid biosynthesis</keyword>
<feature type="transmembrane region" description="Helical" evidence="12">
    <location>
        <begin position="114"/>
        <end position="136"/>
    </location>
</feature>
<dbReference type="Pfam" id="PF01066">
    <property type="entry name" value="CDP-OH_P_transf"/>
    <property type="match status" value="1"/>
</dbReference>
<dbReference type="InterPro" id="IPR000462">
    <property type="entry name" value="CDP-OH_P_trans"/>
</dbReference>
<dbReference type="AlphaFoldDB" id="A0A9W4XLX1"/>
<comment type="subcellular location">
    <subcellularLocation>
        <location evidence="1">Membrane</location>
        <topology evidence="1">Multi-pass membrane protein</topology>
    </subcellularLocation>
</comment>
<keyword evidence="7 12" id="KW-0472">Membrane</keyword>
<evidence type="ECO:0000256" key="8">
    <source>
        <dbReference type="ARBA" id="ARBA00023209"/>
    </source>
</evidence>
<keyword evidence="9" id="KW-1208">Phospholipid metabolism</keyword>
<keyword evidence="6" id="KW-0443">Lipid metabolism</keyword>
<dbReference type="InterPro" id="IPR043130">
    <property type="entry name" value="CDP-OH_PTrfase_TM_dom"/>
</dbReference>
<evidence type="ECO:0000256" key="1">
    <source>
        <dbReference type="ARBA" id="ARBA00004141"/>
    </source>
</evidence>
<comment type="similarity">
    <text evidence="10">Belongs to the CDP-alcohol phosphatidyltransferase class-I family.</text>
</comment>
<keyword evidence="5 12" id="KW-1133">Transmembrane helix</keyword>
<dbReference type="Gene3D" id="1.20.120.1760">
    <property type="match status" value="1"/>
</dbReference>
<evidence type="ECO:0000256" key="12">
    <source>
        <dbReference type="SAM" id="Phobius"/>
    </source>
</evidence>
<evidence type="ECO:0000256" key="5">
    <source>
        <dbReference type="ARBA" id="ARBA00022989"/>
    </source>
</evidence>
<evidence type="ECO:0000313" key="14">
    <source>
        <dbReference type="Proteomes" id="UP001152607"/>
    </source>
</evidence>
<feature type="transmembrane region" description="Helical" evidence="12">
    <location>
        <begin position="347"/>
        <end position="365"/>
    </location>
</feature>
<dbReference type="PANTHER" id="PTHR14269">
    <property type="entry name" value="CDP-DIACYLGLYCEROL--GLYCEROL-3-PHOSPHATE 3-PHOSPHATIDYLTRANSFERASE-RELATED"/>
    <property type="match status" value="1"/>
</dbReference>